<evidence type="ECO:0000256" key="1">
    <source>
        <dbReference type="ARBA" id="ARBA00022448"/>
    </source>
</evidence>
<accession>A0AAW5PF92</accession>
<keyword evidence="2" id="KW-0547">Nucleotide-binding</keyword>
<dbReference type="InterPro" id="IPR027417">
    <property type="entry name" value="P-loop_NTPase"/>
</dbReference>
<reference evidence="6" key="1">
    <citation type="submission" date="2022-08" db="EMBL/GenBank/DDBJ databases">
        <title>Genomic analyses of the natural microbiome of Caenorhabditis elegans.</title>
        <authorList>
            <person name="Samuel B."/>
        </authorList>
    </citation>
    <scope>NUCLEOTIDE SEQUENCE</scope>
    <source>
        <strain evidence="6">BIGb0277</strain>
    </source>
</reference>
<dbReference type="PANTHER" id="PTHR24220">
    <property type="entry name" value="IMPORT ATP-BINDING PROTEIN"/>
    <property type="match status" value="1"/>
</dbReference>
<dbReference type="GO" id="GO:0005524">
    <property type="term" value="F:ATP binding"/>
    <property type="evidence" value="ECO:0007669"/>
    <property type="project" value="UniProtKB-KW"/>
</dbReference>
<dbReference type="SUPFAM" id="SSF52540">
    <property type="entry name" value="P-loop containing nucleoside triphosphate hydrolases"/>
    <property type="match status" value="1"/>
</dbReference>
<dbReference type="InterPro" id="IPR003593">
    <property type="entry name" value="AAA+_ATPase"/>
</dbReference>
<keyword evidence="1" id="KW-0813">Transport</keyword>
<dbReference type="GO" id="GO:0005886">
    <property type="term" value="C:plasma membrane"/>
    <property type="evidence" value="ECO:0007669"/>
    <property type="project" value="TreeGrafter"/>
</dbReference>
<protein>
    <submittedName>
        <fullName evidence="6">ABC transport system ATP-binding protein</fullName>
    </submittedName>
</protein>
<dbReference type="Gene3D" id="3.40.50.300">
    <property type="entry name" value="P-loop containing nucleotide triphosphate hydrolases"/>
    <property type="match status" value="1"/>
</dbReference>
<comment type="similarity">
    <text evidence="4">Belongs to the ABC transporter superfamily. Macrolide exporter (TC 3.A.1.122) family.</text>
</comment>
<dbReference type="Pfam" id="PF00005">
    <property type="entry name" value="ABC_tran"/>
    <property type="match status" value="1"/>
</dbReference>
<feature type="domain" description="ABC transporter" evidence="5">
    <location>
        <begin position="2"/>
        <end position="237"/>
    </location>
</feature>
<dbReference type="GO" id="GO:1902495">
    <property type="term" value="C:transmembrane transporter complex"/>
    <property type="evidence" value="ECO:0007669"/>
    <property type="project" value="UniProtKB-ARBA"/>
</dbReference>
<evidence type="ECO:0000256" key="4">
    <source>
        <dbReference type="ARBA" id="ARBA00038388"/>
    </source>
</evidence>
<dbReference type="InterPro" id="IPR003439">
    <property type="entry name" value="ABC_transporter-like_ATP-bd"/>
</dbReference>
<evidence type="ECO:0000256" key="3">
    <source>
        <dbReference type="ARBA" id="ARBA00022840"/>
    </source>
</evidence>
<dbReference type="PROSITE" id="PS50893">
    <property type="entry name" value="ABC_TRANSPORTER_2"/>
    <property type="match status" value="1"/>
</dbReference>
<dbReference type="InterPro" id="IPR017871">
    <property type="entry name" value="ABC_transporter-like_CS"/>
</dbReference>
<dbReference type="CDD" id="cd03255">
    <property type="entry name" value="ABC_MJ0796_LolCDE_FtsE"/>
    <property type="match status" value="1"/>
</dbReference>
<dbReference type="GO" id="GO:0022857">
    <property type="term" value="F:transmembrane transporter activity"/>
    <property type="evidence" value="ECO:0007669"/>
    <property type="project" value="UniProtKB-ARBA"/>
</dbReference>
<sequence>MLALRNVSKIYRTGSVETTALRSLDLHVKPGEFVSVTGPSGSGKSTLLNLLGLLEAPSAGEYLIDGALSHTLSDFERSRLRNEKIGFVFQGFNLVRDLTIFDNCDIPLRYRGMGGTERRTRIESALERVGLASRARHFPTQLSGGQQQRVAIARALAGSPRVLLADEPTGNLDTHMAEEIMAMLEGINQAGTTVVLITHDTALAARAHRQIRMLDGIASEIDAVVSDTLTLNASALA</sequence>
<dbReference type="FunFam" id="3.40.50.300:FF:000032">
    <property type="entry name" value="Export ABC transporter ATP-binding protein"/>
    <property type="match status" value="1"/>
</dbReference>
<dbReference type="Proteomes" id="UP001320691">
    <property type="component" value="Unassembled WGS sequence"/>
</dbReference>
<dbReference type="EMBL" id="JANUEK010000002">
    <property type="protein sequence ID" value="MCS4279302.1"/>
    <property type="molecule type" value="Genomic_DNA"/>
</dbReference>
<dbReference type="RefSeq" id="WP_259260063.1">
    <property type="nucleotide sequence ID" value="NZ_JANUEK010000002.1"/>
</dbReference>
<keyword evidence="3 6" id="KW-0067">ATP-binding</keyword>
<dbReference type="AlphaFoldDB" id="A0AAW5PF92"/>
<dbReference type="SMART" id="SM00382">
    <property type="entry name" value="AAA"/>
    <property type="match status" value="1"/>
</dbReference>
<dbReference type="PROSITE" id="PS00211">
    <property type="entry name" value="ABC_TRANSPORTER_1"/>
    <property type="match status" value="1"/>
</dbReference>
<name>A0AAW5PF92_9GAMM</name>
<evidence type="ECO:0000313" key="6">
    <source>
        <dbReference type="EMBL" id="MCS4279302.1"/>
    </source>
</evidence>
<evidence type="ECO:0000259" key="5">
    <source>
        <dbReference type="PROSITE" id="PS50893"/>
    </source>
</evidence>
<dbReference type="PANTHER" id="PTHR24220:SF648">
    <property type="entry name" value="ABC TRANSPORTER ATP-BINDING PROTEIN YTRE"/>
    <property type="match status" value="1"/>
</dbReference>
<proteinExistence type="inferred from homology"/>
<evidence type="ECO:0000313" key="7">
    <source>
        <dbReference type="Proteomes" id="UP001320691"/>
    </source>
</evidence>
<evidence type="ECO:0000256" key="2">
    <source>
        <dbReference type="ARBA" id="ARBA00022741"/>
    </source>
</evidence>
<dbReference type="GO" id="GO:0016887">
    <property type="term" value="F:ATP hydrolysis activity"/>
    <property type="evidence" value="ECO:0007669"/>
    <property type="project" value="InterPro"/>
</dbReference>
<dbReference type="InterPro" id="IPR017911">
    <property type="entry name" value="MacB-like_ATP-bd"/>
</dbReference>
<dbReference type="InterPro" id="IPR015854">
    <property type="entry name" value="ABC_transpr_LolD-like"/>
</dbReference>
<organism evidence="6 7">
    <name type="scientific">Stenotrophomonas rhizophila</name>
    <dbReference type="NCBI Taxonomy" id="216778"/>
    <lineage>
        <taxon>Bacteria</taxon>
        <taxon>Pseudomonadati</taxon>
        <taxon>Pseudomonadota</taxon>
        <taxon>Gammaproteobacteria</taxon>
        <taxon>Lysobacterales</taxon>
        <taxon>Lysobacteraceae</taxon>
        <taxon>Stenotrophomonas</taxon>
    </lineage>
</organism>
<gene>
    <name evidence="6" type="ORF">M2412_001269</name>
</gene>
<comment type="caution">
    <text evidence="6">The sequence shown here is derived from an EMBL/GenBank/DDBJ whole genome shotgun (WGS) entry which is preliminary data.</text>
</comment>